<protein>
    <submittedName>
        <fullName evidence="2">Uncharacterized protein</fullName>
    </submittedName>
</protein>
<dbReference type="RefSeq" id="XP_033519382.1">
    <property type="nucleotide sequence ID" value="XM_033670876.1"/>
</dbReference>
<keyword evidence="3" id="KW-1185">Reference proteome</keyword>
<dbReference type="Proteomes" id="UP000799771">
    <property type="component" value="Unassembled WGS sequence"/>
</dbReference>
<dbReference type="AlphaFoldDB" id="A0A6A5ZZJ4"/>
<gene>
    <name evidence="2" type="ORF">P153DRAFT_389843</name>
</gene>
<evidence type="ECO:0000256" key="1">
    <source>
        <dbReference type="SAM" id="MobiDB-lite"/>
    </source>
</evidence>
<proteinExistence type="predicted"/>
<reference evidence="2" key="1">
    <citation type="journal article" date="2020" name="Stud. Mycol.">
        <title>101 Dothideomycetes genomes: a test case for predicting lifestyles and emergence of pathogens.</title>
        <authorList>
            <person name="Haridas S."/>
            <person name="Albert R."/>
            <person name="Binder M."/>
            <person name="Bloem J."/>
            <person name="Labutti K."/>
            <person name="Salamov A."/>
            <person name="Andreopoulos B."/>
            <person name="Baker S."/>
            <person name="Barry K."/>
            <person name="Bills G."/>
            <person name="Bluhm B."/>
            <person name="Cannon C."/>
            <person name="Castanera R."/>
            <person name="Culley D."/>
            <person name="Daum C."/>
            <person name="Ezra D."/>
            <person name="Gonzalez J."/>
            <person name="Henrissat B."/>
            <person name="Kuo A."/>
            <person name="Liang C."/>
            <person name="Lipzen A."/>
            <person name="Lutzoni F."/>
            <person name="Magnuson J."/>
            <person name="Mondo S."/>
            <person name="Nolan M."/>
            <person name="Ohm R."/>
            <person name="Pangilinan J."/>
            <person name="Park H.-J."/>
            <person name="Ramirez L."/>
            <person name="Alfaro M."/>
            <person name="Sun H."/>
            <person name="Tritt A."/>
            <person name="Yoshinaga Y."/>
            <person name="Zwiers L.-H."/>
            <person name="Turgeon B."/>
            <person name="Goodwin S."/>
            <person name="Spatafora J."/>
            <person name="Crous P."/>
            <person name="Grigoriev I."/>
        </authorList>
    </citation>
    <scope>NUCLEOTIDE SEQUENCE</scope>
    <source>
        <strain evidence="2">CBS 119687</strain>
    </source>
</reference>
<organism evidence="2 3">
    <name type="scientific">Dothidotthia symphoricarpi CBS 119687</name>
    <dbReference type="NCBI Taxonomy" id="1392245"/>
    <lineage>
        <taxon>Eukaryota</taxon>
        <taxon>Fungi</taxon>
        <taxon>Dikarya</taxon>
        <taxon>Ascomycota</taxon>
        <taxon>Pezizomycotina</taxon>
        <taxon>Dothideomycetes</taxon>
        <taxon>Pleosporomycetidae</taxon>
        <taxon>Pleosporales</taxon>
        <taxon>Dothidotthiaceae</taxon>
        <taxon>Dothidotthia</taxon>
    </lineage>
</organism>
<feature type="region of interest" description="Disordered" evidence="1">
    <location>
        <begin position="97"/>
        <end position="125"/>
    </location>
</feature>
<dbReference type="GeneID" id="54411308"/>
<feature type="compositionally biased region" description="Basic and acidic residues" evidence="1">
    <location>
        <begin position="102"/>
        <end position="116"/>
    </location>
</feature>
<dbReference type="OrthoDB" id="4788824at2759"/>
<sequence>MPFLPMGAPHDILAHIEPGQWGAWADGAPMGSAPHLRQSCVVNKDFLYEGIQYRKGLRGFFVEEQTAENGTTMVKISIEGVTVNGYRDIEGKWVPKANVDVRSQRNADGHEGKANKDNGTNKAKA</sequence>
<evidence type="ECO:0000313" key="3">
    <source>
        <dbReference type="Proteomes" id="UP000799771"/>
    </source>
</evidence>
<accession>A0A6A5ZZJ4</accession>
<evidence type="ECO:0000313" key="2">
    <source>
        <dbReference type="EMBL" id="KAF2124989.1"/>
    </source>
</evidence>
<dbReference type="EMBL" id="ML977517">
    <property type="protein sequence ID" value="KAF2124989.1"/>
    <property type="molecule type" value="Genomic_DNA"/>
</dbReference>
<name>A0A6A5ZZJ4_9PLEO</name>